<reference evidence="5" key="1">
    <citation type="submission" date="2011-04" db="EMBL/GenBank/DDBJ databases">
        <title>The complete genome of Porphyromonas asaccharolytica DSM 20707.</title>
        <authorList>
            <person name="Lucas S."/>
            <person name="Han J."/>
            <person name="Lapidus A."/>
            <person name="Bruce D."/>
            <person name="Goodwin L."/>
            <person name="Pitluck S."/>
            <person name="Peters L."/>
            <person name="Kyrpides N."/>
            <person name="Mavromatis K."/>
            <person name="Ivanova N."/>
            <person name="Ovchinnikova G."/>
            <person name="Pagani I."/>
            <person name="Lu M."/>
            <person name="Detter J.C."/>
            <person name="Tapia R."/>
            <person name="Han C."/>
            <person name="Land M."/>
            <person name="Hauser L."/>
            <person name="Markowitz V."/>
            <person name="Cheng J.-F."/>
            <person name="Hugenholtz P."/>
            <person name="Woyke T."/>
            <person name="Wu D."/>
            <person name="Gronow S."/>
            <person name="Wellnitz S."/>
            <person name="Brambilla E."/>
            <person name="Klenk H.-P."/>
            <person name="Eisen J.A."/>
        </authorList>
    </citation>
    <scope>NUCLEOTIDE SEQUENCE [LARGE SCALE GENOMIC DNA]</scope>
    <source>
        <strain evidence="5">ATCC 25260 / DSM 20707 / VPI 4198</strain>
    </source>
</reference>
<evidence type="ECO:0000313" key="4">
    <source>
        <dbReference type="EMBL" id="AEE13163.1"/>
    </source>
</evidence>
<keyword evidence="5" id="KW-1185">Reference proteome</keyword>
<dbReference type="KEGG" id="pah:Poras_1223"/>
<dbReference type="InterPro" id="IPR003591">
    <property type="entry name" value="Leu-rich_rpt_typical-subtyp"/>
</dbReference>
<dbReference type="eggNOG" id="COG4886">
    <property type="taxonomic scope" value="Bacteria"/>
</dbReference>
<feature type="domain" description="Secretion system C-terminal sorting" evidence="3">
    <location>
        <begin position="786"/>
        <end position="850"/>
    </location>
</feature>
<dbReference type="SMART" id="SM00369">
    <property type="entry name" value="LRR_TYP"/>
    <property type="match status" value="5"/>
</dbReference>
<dbReference type="NCBIfam" id="TIGR04183">
    <property type="entry name" value="Por_Secre_tail"/>
    <property type="match status" value="1"/>
</dbReference>
<dbReference type="PANTHER" id="PTHR47566:SF1">
    <property type="entry name" value="PROTEIN NUD1"/>
    <property type="match status" value="1"/>
</dbReference>
<dbReference type="HOGENOM" id="CLU_334296_0_0_10"/>
<gene>
    <name evidence="4" type="ordered locus">Poras_1223</name>
</gene>
<dbReference type="Proteomes" id="UP000006545">
    <property type="component" value="Chromosome"/>
</dbReference>
<dbReference type="SUPFAM" id="SSF52058">
    <property type="entry name" value="L domain-like"/>
    <property type="match status" value="2"/>
</dbReference>
<dbReference type="Gene3D" id="3.80.10.10">
    <property type="entry name" value="Ribonuclease Inhibitor"/>
    <property type="match status" value="2"/>
</dbReference>
<dbReference type="GO" id="GO:0035591">
    <property type="term" value="F:signaling adaptor activity"/>
    <property type="evidence" value="ECO:0007669"/>
    <property type="project" value="TreeGrafter"/>
</dbReference>
<dbReference type="InterPro" id="IPR052574">
    <property type="entry name" value="CDIRP"/>
</dbReference>
<evidence type="ECO:0000313" key="5">
    <source>
        <dbReference type="Proteomes" id="UP000006545"/>
    </source>
</evidence>
<evidence type="ECO:0000256" key="2">
    <source>
        <dbReference type="ARBA" id="ARBA00022737"/>
    </source>
</evidence>
<dbReference type="InterPro" id="IPR026444">
    <property type="entry name" value="Secre_tail"/>
</dbReference>
<proteinExistence type="predicted"/>
<name>F4KLS8_PORAD</name>
<organism evidence="4 5">
    <name type="scientific">Porphyromonas asaccharolytica (strain ATCC 25260 / DSM 20707 / BCRC 10618 / CCUG 7834 / JCM 6326 / LMG 13178 / VPI 4198 / B440)</name>
    <name type="common">Bacteroides asaccharolyticus</name>
    <dbReference type="NCBI Taxonomy" id="879243"/>
    <lineage>
        <taxon>Bacteria</taxon>
        <taxon>Pseudomonadati</taxon>
        <taxon>Bacteroidota</taxon>
        <taxon>Bacteroidia</taxon>
        <taxon>Bacteroidales</taxon>
        <taxon>Porphyromonadaceae</taxon>
        <taxon>Porphyromonas</taxon>
    </lineage>
</organism>
<evidence type="ECO:0000259" key="3">
    <source>
        <dbReference type="Pfam" id="PF18962"/>
    </source>
</evidence>
<dbReference type="STRING" id="879243.Poras_1223"/>
<dbReference type="EMBL" id="CP002689">
    <property type="protein sequence ID" value="AEE13163.1"/>
    <property type="molecule type" value="Genomic_DNA"/>
</dbReference>
<dbReference type="InterPro" id="IPR032675">
    <property type="entry name" value="LRR_dom_sf"/>
</dbReference>
<dbReference type="PANTHER" id="PTHR47566">
    <property type="match status" value="1"/>
</dbReference>
<protein>
    <recommendedName>
        <fullName evidence="3">Secretion system C-terminal sorting domain-containing protein</fullName>
    </recommendedName>
</protein>
<evidence type="ECO:0000256" key="1">
    <source>
        <dbReference type="ARBA" id="ARBA00022614"/>
    </source>
</evidence>
<keyword evidence="1" id="KW-0433">Leucine-rich repeat</keyword>
<sequence>MKLGWPLDQKNISTFVEVVKNLANATHLTNNLNSTPMPRNITLFTLLLGALLCPSITKGQAYQLSKISGTRDNKEEIYTYYYSDRLLDSITTQQEGAWMLKEVPEYDASKRLVKLDEWQFSNYKKQWYLANHYDYKYNAQGLLTGYSKSVYYGADLTPLEDYEYSYDEQGRKSSVEVYDYSRDMTMRRIEYSYTEQGLLSRLSDYKVLSSEGLTEAIRSDYSYTAEGQLTEIKVYTRQGSTLQLDKTKRYQYDADGACSKMEVYEVGIDFPTVIYKYTSDKTLLQEDCLPYGFPQSYFPETPVDRYARLSEQILLLDINKKENEHANYTYSYERLEAPVTDYTISWTTTLQSGTPGYIGIASTEPFDIDWGDGNYVSYEAGDFAQITKRKEGTIKGQQIRIKGNPQAITKLNLAQQGVSQIDLKALTALKELYLTENKLSAIDLSSQTALLQLYIDKNDISSLDLSAQKELTLLRANGNKLSTLELSHTPQLKNLVLSDNELNQLNVQSLTNLEELQADNNKLTELDITKNSQLTDLDLDFNQLTSLDLQHNAELTWLYLEGNQIAQVDLSALKALRNLNLAANALTSIDLSHNTSLIELILNGNQIGQLDIAPNASISRLHVAACGLSILDVTKQQRLSTLEASDNMLESIDLKVNERLKILELSGNKLQTIDLSKNVKLTKLYLDNNQFAQLTLSGLPKLIIVSLHHNPLAADQLDAIYEALPDLSAIAVDPDIKDHKKLLVYATPGAATAHHATATEKGWLVEPEIPEGIDIVSTRADERIKLYPNPVTDYLCIEGATQQTLVALYTFDGQIVLQAETDAQGTARLVLGDLPSGYYYLQIAGQMHKVIVTH</sequence>
<dbReference type="Pfam" id="PF18962">
    <property type="entry name" value="Por_Secre_tail"/>
    <property type="match status" value="1"/>
</dbReference>
<accession>F4KLS8</accession>
<dbReference type="AlphaFoldDB" id="F4KLS8"/>
<keyword evidence="2" id="KW-0677">Repeat</keyword>